<sequence length="185" mass="20910">MIIRTDHPPDSTQRAIIARQLGREPRGLQAVTAEDRHGTPLALRVAPLVDGKPFPTLYWLSSRELTVALSRLEADGVIKRLEAQLADDDALREAYRDSHRAYVQQRWAYIDDAQRAEIERLGFTAALTERGVGGISDWTRVRCLHTQYAHHISDFNAIGDWIDRHYPQVIASVEHGDRQHPSGST</sequence>
<dbReference type="PANTHER" id="PTHR37163:SF1">
    <property type="entry name" value="DUF501 DOMAIN-CONTAINING PROTEIN"/>
    <property type="match status" value="1"/>
</dbReference>
<dbReference type="RefSeq" id="WP_019951361.1">
    <property type="nucleotide sequence ID" value="NZ_JBHLVX010000050.1"/>
</dbReference>
<accession>A0ABV6G5Y7</accession>
<evidence type="ECO:0000313" key="1">
    <source>
        <dbReference type="EMBL" id="MFC0268918.1"/>
    </source>
</evidence>
<organism evidence="1 2">
    <name type="scientific">Kushneria aurantia</name>
    <dbReference type="NCBI Taxonomy" id="504092"/>
    <lineage>
        <taxon>Bacteria</taxon>
        <taxon>Pseudomonadati</taxon>
        <taxon>Pseudomonadota</taxon>
        <taxon>Gammaproteobacteria</taxon>
        <taxon>Oceanospirillales</taxon>
        <taxon>Halomonadaceae</taxon>
        <taxon>Kushneria</taxon>
    </lineage>
</organism>
<evidence type="ECO:0000313" key="2">
    <source>
        <dbReference type="Proteomes" id="UP001589814"/>
    </source>
</evidence>
<protein>
    <submittedName>
        <fullName evidence="1">DUF501 domain-containing protein</fullName>
    </submittedName>
</protein>
<comment type="caution">
    <text evidence="1">The sequence shown here is derived from an EMBL/GenBank/DDBJ whole genome shotgun (WGS) entry which is preliminary data.</text>
</comment>
<proteinExistence type="predicted"/>
<dbReference type="PANTHER" id="PTHR37163">
    <property type="entry name" value="CONSERVED PROTEIN"/>
    <property type="match status" value="1"/>
</dbReference>
<gene>
    <name evidence="1" type="ORF">ACFFHW_13145</name>
</gene>
<dbReference type="InterPro" id="IPR007511">
    <property type="entry name" value="DUF501"/>
</dbReference>
<dbReference type="Proteomes" id="UP001589814">
    <property type="component" value="Unassembled WGS sequence"/>
</dbReference>
<name>A0ABV6G5Y7_9GAMM</name>
<reference evidence="1 2" key="1">
    <citation type="submission" date="2024-09" db="EMBL/GenBank/DDBJ databases">
        <authorList>
            <person name="Sun Q."/>
            <person name="Mori K."/>
        </authorList>
    </citation>
    <scope>NUCLEOTIDE SEQUENCE [LARGE SCALE GENOMIC DNA]</scope>
    <source>
        <strain evidence="1 2">CCM 7415</strain>
    </source>
</reference>
<keyword evidence="2" id="KW-1185">Reference proteome</keyword>
<dbReference type="EMBL" id="JBHLVX010000050">
    <property type="protein sequence ID" value="MFC0268918.1"/>
    <property type="molecule type" value="Genomic_DNA"/>
</dbReference>
<dbReference type="Pfam" id="PF04417">
    <property type="entry name" value="DUF501"/>
    <property type="match status" value="1"/>
</dbReference>